<keyword evidence="3" id="KW-1185">Reference proteome</keyword>
<gene>
    <name evidence="2" type="ORF">Fcan01_21037</name>
</gene>
<keyword evidence="1" id="KW-1133">Transmembrane helix</keyword>
<dbReference type="AlphaFoldDB" id="A0A226DHM4"/>
<proteinExistence type="predicted"/>
<evidence type="ECO:0000313" key="2">
    <source>
        <dbReference type="EMBL" id="OXA44101.1"/>
    </source>
</evidence>
<dbReference type="Proteomes" id="UP000198287">
    <property type="component" value="Unassembled WGS sequence"/>
</dbReference>
<evidence type="ECO:0000256" key="1">
    <source>
        <dbReference type="SAM" id="Phobius"/>
    </source>
</evidence>
<organism evidence="2 3">
    <name type="scientific">Folsomia candida</name>
    <name type="common">Springtail</name>
    <dbReference type="NCBI Taxonomy" id="158441"/>
    <lineage>
        <taxon>Eukaryota</taxon>
        <taxon>Metazoa</taxon>
        <taxon>Ecdysozoa</taxon>
        <taxon>Arthropoda</taxon>
        <taxon>Hexapoda</taxon>
        <taxon>Collembola</taxon>
        <taxon>Entomobryomorpha</taxon>
        <taxon>Isotomoidea</taxon>
        <taxon>Isotomidae</taxon>
        <taxon>Proisotominae</taxon>
        <taxon>Folsomia</taxon>
    </lineage>
</organism>
<reference evidence="2 3" key="1">
    <citation type="submission" date="2015-12" db="EMBL/GenBank/DDBJ databases">
        <title>The genome of Folsomia candida.</title>
        <authorList>
            <person name="Faddeeva A."/>
            <person name="Derks M.F."/>
            <person name="Anvar Y."/>
            <person name="Smit S."/>
            <person name="Van Straalen N."/>
            <person name="Roelofs D."/>
        </authorList>
    </citation>
    <scope>NUCLEOTIDE SEQUENCE [LARGE SCALE GENOMIC DNA]</scope>
    <source>
        <strain evidence="2 3">VU population</strain>
        <tissue evidence="2">Whole body</tissue>
    </source>
</reference>
<keyword evidence="1" id="KW-0812">Transmembrane</keyword>
<dbReference type="EMBL" id="LNIX01000020">
    <property type="protein sequence ID" value="OXA44101.1"/>
    <property type="molecule type" value="Genomic_DNA"/>
</dbReference>
<protein>
    <submittedName>
        <fullName evidence="2">Uncharacterized protein</fullName>
    </submittedName>
</protein>
<feature type="transmembrane region" description="Helical" evidence="1">
    <location>
        <begin position="61"/>
        <end position="85"/>
    </location>
</feature>
<keyword evidence="1" id="KW-0472">Membrane</keyword>
<name>A0A226DHM4_FOLCA</name>
<evidence type="ECO:0000313" key="3">
    <source>
        <dbReference type="Proteomes" id="UP000198287"/>
    </source>
</evidence>
<sequence length="121" mass="13198">MGALFRTAFSHTGPNPTLQKDEKLSFVLSWVLLLAPAATIRRRRRDQKGGGLDADGLWDGLCSLLSSVGGVVAIISCYVVVVVFLSPPKRNPTNKPKPKPTLPKELGERYFISSFSVVGMR</sequence>
<comment type="caution">
    <text evidence="2">The sequence shown here is derived from an EMBL/GenBank/DDBJ whole genome shotgun (WGS) entry which is preliminary data.</text>
</comment>
<accession>A0A226DHM4</accession>